<dbReference type="SUPFAM" id="SSF56327">
    <property type="entry name" value="LDH C-terminal domain-like"/>
    <property type="match status" value="1"/>
</dbReference>
<dbReference type="GO" id="GO:0016616">
    <property type="term" value="F:oxidoreductase activity, acting on the CH-OH group of donors, NAD or NADP as acceptor"/>
    <property type="evidence" value="ECO:0007669"/>
    <property type="project" value="InterPro"/>
</dbReference>
<reference evidence="2" key="1">
    <citation type="submission" date="2016-10" db="EMBL/GenBank/DDBJ databases">
        <authorList>
            <person name="Varghese N."/>
        </authorList>
    </citation>
    <scope>NUCLEOTIDE SEQUENCE [LARGE SCALE GENOMIC DNA]</scope>
    <source>
        <strain evidence="2">ACV-9</strain>
    </source>
</reference>
<protein>
    <submittedName>
        <fullName evidence="1">Uncharacterized protein</fullName>
    </submittedName>
</protein>
<sequence>MMKTNSSNGIEEILTGLEMSDREKQIFKASIKEVKAAQLSDDVDAKGSIFEMIREEFR</sequence>
<dbReference type="InterPro" id="IPR015955">
    <property type="entry name" value="Lactate_DH/Glyco_Ohase_4_C"/>
</dbReference>
<dbReference type="AlphaFoldDB" id="A0A1H7EXS4"/>
<name>A0A1H7EXS4_9FIRM</name>
<evidence type="ECO:0000313" key="1">
    <source>
        <dbReference type="EMBL" id="SEK18629.1"/>
    </source>
</evidence>
<dbReference type="RefSeq" id="WP_177175680.1">
    <property type="nucleotide sequence ID" value="NZ_FNZX01000003.1"/>
</dbReference>
<gene>
    <name evidence="1" type="ORF">SAMN02910377_00190</name>
</gene>
<accession>A0A1H7EXS4</accession>
<organism evidence="1 2">
    <name type="scientific">Pseudobutyrivibrio ruminis</name>
    <dbReference type="NCBI Taxonomy" id="46206"/>
    <lineage>
        <taxon>Bacteria</taxon>
        <taxon>Bacillati</taxon>
        <taxon>Bacillota</taxon>
        <taxon>Clostridia</taxon>
        <taxon>Lachnospirales</taxon>
        <taxon>Lachnospiraceae</taxon>
        <taxon>Pseudobutyrivibrio</taxon>
    </lineage>
</organism>
<dbReference type="Proteomes" id="UP000182321">
    <property type="component" value="Unassembled WGS sequence"/>
</dbReference>
<dbReference type="EMBL" id="FNZX01000003">
    <property type="protein sequence ID" value="SEK18629.1"/>
    <property type="molecule type" value="Genomic_DNA"/>
</dbReference>
<proteinExistence type="predicted"/>
<keyword evidence="2" id="KW-1185">Reference proteome</keyword>
<evidence type="ECO:0000313" key="2">
    <source>
        <dbReference type="Proteomes" id="UP000182321"/>
    </source>
</evidence>